<evidence type="ECO:0000313" key="7">
    <source>
        <dbReference type="EMBL" id="WYK17030.1"/>
    </source>
</evidence>
<evidence type="ECO:0000313" key="8">
    <source>
        <dbReference type="Proteomes" id="UP001281305"/>
    </source>
</evidence>
<feature type="domain" description="Outer membrane protein beta-barrel" evidence="6">
    <location>
        <begin position="9"/>
        <end position="217"/>
    </location>
</feature>
<comment type="similarity">
    <text evidence="4">Belongs to the Omp25/RopB family.</text>
</comment>
<organism evidence="7 8">
    <name type="scientific">Roseovarius rhodophyticola</name>
    <dbReference type="NCBI Taxonomy" id="3080827"/>
    <lineage>
        <taxon>Bacteria</taxon>
        <taxon>Pseudomonadati</taxon>
        <taxon>Pseudomonadota</taxon>
        <taxon>Alphaproteobacteria</taxon>
        <taxon>Rhodobacterales</taxon>
        <taxon>Roseobacteraceae</taxon>
        <taxon>Roseovarius</taxon>
    </lineage>
</organism>
<dbReference type="InterPro" id="IPR027385">
    <property type="entry name" value="Beta-barrel_OMP"/>
</dbReference>
<feature type="signal peptide" evidence="5">
    <location>
        <begin position="1"/>
        <end position="22"/>
    </location>
</feature>
<dbReference type="PANTHER" id="PTHR34001">
    <property type="entry name" value="BLL7405 PROTEIN"/>
    <property type="match status" value="1"/>
</dbReference>
<name>A0ABZ2TBG0_9RHOB</name>
<sequence length="217" mass="22809">MKHSIVLAVTAFLSFGSIPAHAQDWSGLYAGVQAGYGEGDAGGFATAAPAIRFDSTPEGLLAGAFVGYNWQVSPSWVAGVEGDLFVSNISDFGPVNVAPAQQVDQTLEAGAALRFRAGYTQGRYMPYAAIGGAAGEIELQTLNVAVGDPSRNETLYGYTAALGLDVAVTSGSMLRIEYRYTNYGSSSTNATDLPGVVPITLDDFETNELRLGYALRF</sequence>
<dbReference type="InterPro" id="IPR011250">
    <property type="entry name" value="OMP/PagP_B-barrel"/>
</dbReference>
<dbReference type="SUPFAM" id="SSF56925">
    <property type="entry name" value="OMPA-like"/>
    <property type="match status" value="1"/>
</dbReference>
<reference evidence="7 8" key="1">
    <citation type="submission" date="2024-02" db="EMBL/GenBank/DDBJ databases">
        <title>Roseovarius strain W115 nov., isolated from a marine algae.</title>
        <authorList>
            <person name="Lee M.W."/>
            <person name="Lee J.K."/>
            <person name="Kim J.M."/>
            <person name="Choi D.G."/>
            <person name="Baek J.H."/>
            <person name="Bayburt H."/>
            <person name="Jung J.J."/>
            <person name="Han D.M."/>
            <person name="Jeon C.O."/>
        </authorList>
    </citation>
    <scope>NUCLEOTIDE SEQUENCE [LARGE SCALE GENOMIC DNA]</scope>
    <source>
        <strain evidence="7 8">W115</strain>
    </source>
</reference>
<evidence type="ECO:0000256" key="3">
    <source>
        <dbReference type="ARBA" id="ARBA00023136"/>
    </source>
</evidence>
<feature type="chain" id="PRO_5045742280" evidence="5">
    <location>
        <begin position="23"/>
        <end position="217"/>
    </location>
</feature>
<proteinExistence type="inferred from homology"/>
<dbReference type="Pfam" id="PF13505">
    <property type="entry name" value="OMP_b-brl"/>
    <property type="match status" value="1"/>
</dbReference>
<evidence type="ECO:0000256" key="2">
    <source>
        <dbReference type="ARBA" id="ARBA00022729"/>
    </source>
</evidence>
<dbReference type="Proteomes" id="UP001281305">
    <property type="component" value="Chromosome"/>
</dbReference>
<evidence type="ECO:0000259" key="6">
    <source>
        <dbReference type="Pfam" id="PF13505"/>
    </source>
</evidence>
<dbReference type="PANTHER" id="PTHR34001:SF3">
    <property type="entry name" value="BLL7405 PROTEIN"/>
    <property type="match status" value="1"/>
</dbReference>
<dbReference type="InterPro" id="IPR051692">
    <property type="entry name" value="OMP-like"/>
</dbReference>
<dbReference type="Gene3D" id="2.40.160.20">
    <property type="match status" value="1"/>
</dbReference>
<gene>
    <name evidence="7" type="ORF">RZS32_011405</name>
</gene>
<keyword evidence="3" id="KW-0472">Membrane</keyword>
<evidence type="ECO:0000256" key="4">
    <source>
        <dbReference type="ARBA" id="ARBA00038306"/>
    </source>
</evidence>
<keyword evidence="2 5" id="KW-0732">Signal</keyword>
<protein>
    <submittedName>
        <fullName evidence="7">Outer membrane beta-barrel protein</fullName>
    </submittedName>
</protein>
<dbReference type="RefSeq" id="WP_317057104.1">
    <property type="nucleotide sequence ID" value="NZ_CP146606.1"/>
</dbReference>
<comment type="subcellular location">
    <subcellularLocation>
        <location evidence="1">Membrane</location>
    </subcellularLocation>
</comment>
<keyword evidence="8" id="KW-1185">Reference proteome</keyword>
<evidence type="ECO:0000256" key="5">
    <source>
        <dbReference type="SAM" id="SignalP"/>
    </source>
</evidence>
<dbReference type="EMBL" id="CP146606">
    <property type="protein sequence ID" value="WYK17030.1"/>
    <property type="molecule type" value="Genomic_DNA"/>
</dbReference>
<evidence type="ECO:0000256" key="1">
    <source>
        <dbReference type="ARBA" id="ARBA00004370"/>
    </source>
</evidence>
<accession>A0ABZ2TBG0</accession>